<keyword evidence="1" id="KW-0812">Transmembrane</keyword>
<sequence>MSPEMLIPIISSIGWLVVVGAALASYRLEWGQMARMALVWLAIFVGLYVLVLWFMMAQDTAGTLV</sequence>
<evidence type="ECO:0000313" key="3">
    <source>
        <dbReference type="Proteomes" id="UP000184391"/>
    </source>
</evidence>
<protein>
    <submittedName>
        <fullName evidence="2">Uncharacterized protein</fullName>
    </submittedName>
</protein>
<feature type="transmembrane region" description="Helical" evidence="1">
    <location>
        <begin position="6"/>
        <end position="26"/>
    </location>
</feature>
<dbReference type="Proteomes" id="UP000184391">
    <property type="component" value="Unassembled WGS sequence"/>
</dbReference>
<keyword evidence="1" id="KW-0472">Membrane</keyword>
<gene>
    <name evidence="2" type="ORF">SAMN02745193_01080</name>
</gene>
<feature type="transmembrane region" description="Helical" evidence="1">
    <location>
        <begin position="38"/>
        <end position="56"/>
    </location>
</feature>
<name>A0A1M7S6E0_9SPHN</name>
<dbReference type="AlphaFoldDB" id="A0A1M7S6E0"/>
<proteinExistence type="predicted"/>
<dbReference type="EMBL" id="FRDF01000005">
    <property type="protein sequence ID" value="SHN54021.1"/>
    <property type="molecule type" value="Genomic_DNA"/>
</dbReference>
<evidence type="ECO:0000256" key="1">
    <source>
        <dbReference type="SAM" id="Phobius"/>
    </source>
</evidence>
<dbReference type="OrthoDB" id="7392065at2"/>
<reference evidence="3" key="1">
    <citation type="submission" date="2016-12" db="EMBL/GenBank/DDBJ databases">
        <authorList>
            <person name="Varghese N."/>
            <person name="Submissions S."/>
        </authorList>
    </citation>
    <scope>NUCLEOTIDE SEQUENCE [LARGE SCALE GENOMIC DNA]</scope>
    <source>
        <strain evidence="3">DSM 11032</strain>
    </source>
</reference>
<evidence type="ECO:0000313" key="2">
    <source>
        <dbReference type="EMBL" id="SHN54021.1"/>
    </source>
</evidence>
<keyword evidence="3" id="KW-1185">Reference proteome</keyword>
<organism evidence="2 3">
    <name type="scientific">Erythrobacter sanguineus</name>
    <dbReference type="NCBI Taxonomy" id="198312"/>
    <lineage>
        <taxon>Bacteria</taxon>
        <taxon>Pseudomonadati</taxon>
        <taxon>Pseudomonadota</taxon>
        <taxon>Alphaproteobacteria</taxon>
        <taxon>Sphingomonadales</taxon>
        <taxon>Erythrobacteraceae</taxon>
        <taxon>Erythrobacter/Porphyrobacter group</taxon>
        <taxon>Erythrobacter</taxon>
    </lineage>
</organism>
<accession>A0A1M7S6E0</accession>
<dbReference type="STRING" id="198312.SAMN02745193_01080"/>
<dbReference type="RefSeq" id="WP_072673633.1">
    <property type="nucleotide sequence ID" value="NZ_FRDF01000005.1"/>
</dbReference>
<keyword evidence="1" id="KW-1133">Transmembrane helix</keyword>